<organism evidence="2 3">
    <name type="scientific">Cellulomonas gilvus (strain ATCC 13127 / NRRL B-14078)</name>
    <name type="common">Cellvibrio gilvus</name>
    <dbReference type="NCBI Taxonomy" id="593907"/>
    <lineage>
        <taxon>Bacteria</taxon>
        <taxon>Bacillati</taxon>
        <taxon>Actinomycetota</taxon>
        <taxon>Actinomycetes</taxon>
        <taxon>Micrococcales</taxon>
        <taxon>Cellulomonadaceae</taxon>
        <taxon>Cellulomonas</taxon>
    </lineage>
</organism>
<sequence>MRATTVDGQGTFDTAVEWFAQVPAPYLGLAAVAAVLVLALLRRGRAARPRPGEVWFALVPFEDGRAAKDRPVLVLRTRGRHVEVARFTSQDRTQRRDHLRVPDGLPGLARTSWVDLRPRTLRRRAFRRRVGVPGQGWVTWYDERRAAAGSPTV</sequence>
<dbReference type="EMBL" id="CP002665">
    <property type="protein sequence ID" value="AEI12975.1"/>
    <property type="molecule type" value="Genomic_DNA"/>
</dbReference>
<evidence type="ECO:0000313" key="2">
    <source>
        <dbReference type="EMBL" id="AEI12975.1"/>
    </source>
</evidence>
<dbReference type="Pfam" id="PF02452">
    <property type="entry name" value="PemK_toxin"/>
    <property type="match status" value="1"/>
</dbReference>
<dbReference type="OrthoDB" id="3295034at2"/>
<reference evidence="3" key="1">
    <citation type="submission" date="2011-04" db="EMBL/GenBank/DDBJ databases">
        <title>Complete sequence of Cellvibrio gilvus ATCC 13127.</title>
        <authorList>
            <person name="Lucas S."/>
            <person name="Han J."/>
            <person name="Lapidus A."/>
            <person name="Cheng J.-F."/>
            <person name="Goodwin L."/>
            <person name="Pitluck S."/>
            <person name="Peters L."/>
            <person name="Munk A."/>
            <person name="Detter J.C."/>
            <person name="Han C."/>
            <person name="Tapia R."/>
            <person name="Land M."/>
            <person name="Hauser L."/>
            <person name="Kyrpides N."/>
            <person name="Ivanova N."/>
            <person name="Ovchinnikova G."/>
            <person name="Pagani I."/>
            <person name="Mead D."/>
            <person name="Brumm P."/>
            <person name="Woyke T."/>
        </authorList>
    </citation>
    <scope>NUCLEOTIDE SEQUENCE [LARGE SCALE GENOMIC DNA]</scope>
    <source>
        <strain evidence="3">ATCC 13127 / NRRL B-14078</strain>
    </source>
</reference>
<evidence type="ECO:0000256" key="1">
    <source>
        <dbReference type="SAM" id="Phobius"/>
    </source>
</evidence>
<dbReference type="STRING" id="593907.Celgi_2476"/>
<dbReference type="Proteomes" id="UP000000485">
    <property type="component" value="Chromosome"/>
</dbReference>
<dbReference type="RefSeq" id="WP_013884493.1">
    <property type="nucleotide sequence ID" value="NC_015671.1"/>
</dbReference>
<proteinExistence type="predicted"/>
<keyword evidence="1" id="KW-1133">Transmembrane helix</keyword>
<dbReference type="SUPFAM" id="SSF50118">
    <property type="entry name" value="Cell growth inhibitor/plasmid maintenance toxic component"/>
    <property type="match status" value="1"/>
</dbReference>
<evidence type="ECO:0000313" key="3">
    <source>
        <dbReference type="Proteomes" id="UP000000485"/>
    </source>
</evidence>
<keyword evidence="3" id="KW-1185">Reference proteome</keyword>
<keyword evidence="1" id="KW-0472">Membrane</keyword>
<dbReference type="HOGENOM" id="CLU_1709960_0_0_11"/>
<evidence type="ECO:0008006" key="4">
    <source>
        <dbReference type="Google" id="ProtNLM"/>
    </source>
</evidence>
<dbReference type="AlphaFoldDB" id="F8A2I2"/>
<protein>
    <recommendedName>
        <fullName evidence="4">PemK-like, MazF-like toxin of type II toxin-antitoxin system</fullName>
    </recommendedName>
</protein>
<name>F8A2I2_CELGA</name>
<accession>F8A2I2</accession>
<dbReference type="KEGG" id="cga:Celgi_2476"/>
<dbReference type="GO" id="GO:0003677">
    <property type="term" value="F:DNA binding"/>
    <property type="evidence" value="ECO:0007669"/>
    <property type="project" value="InterPro"/>
</dbReference>
<keyword evidence="1" id="KW-0812">Transmembrane</keyword>
<dbReference type="eggNOG" id="ENOG502ZDVT">
    <property type="taxonomic scope" value="Bacteria"/>
</dbReference>
<gene>
    <name evidence="2" type="ordered locus">Celgi_2476</name>
</gene>
<dbReference type="InterPro" id="IPR003477">
    <property type="entry name" value="PemK-like"/>
</dbReference>
<feature type="transmembrane region" description="Helical" evidence="1">
    <location>
        <begin position="24"/>
        <end position="41"/>
    </location>
</feature>